<accession>A0ABR8IRA4</accession>
<dbReference type="Proteomes" id="UP000660270">
    <property type="component" value="Unassembled WGS sequence"/>
</dbReference>
<comment type="caution">
    <text evidence="1">The sequence shown here is derived from an EMBL/GenBank/DDBJ whole genome shotgun (WGS) entry which is preliminary data.</text>
</comment>
<dbReference type="EMBL" id="JACJTM010000014">
    <property type="protein sequence ID" value="MBD2685250.1"/>
    <property type="molecule type" value="Genomic_DNA"/>
</dbReference>
<evidence type="ECO:0000313" key="1">
    <source>
        <dbReference type="EMBL" id="MBD2685250.1"/>
    </source>
</evidence>
<evidence type="ECO:0000313" key="2">
    <source>
        <dbReference type="Proteomes" id="UP000660270"/>
    </source>
</evidence>
<reference evidence="1 2" key="1">
    <citation type="journal article" date="2020" name="ISME J.">
        <title>Comparative genomics reveals insights into cyanobacterial evolution and habitat adaptation.</title>
        <authorList>
            <person name="Chen M.Y."/>
            <person name="Teng W.K."/>
            <person name="Zhao L."/>
            <person name="Hu C.X."/>
            <person name="Zhou Y.K."/>
            <person name="Han B.P."/>
            <person name="Song L.R."/>
            <person name="Shu W.S."/>
        </authorList>
    </citation>
    <scope>NUCLEOTIDE SEQUENCE [LARGE SCALE GENOMIC DNA]</scope>
    <source>
        <strain evidence="1 2">FACHB-1249</strain>
    </source>
</reference>
<keyword evidence="2" id="KW-1185">Reference proteome</keyword>
<dbReference type="GeneID" id="78216843"/>
<sequence>MIIYFNPAIFQDQNSEIQSYLAKILVELLTNNNHFIDIGSIESIFFDQDNKYIFYQNKIAKLLGNEQENFKIYIYEKIYDSNNITGLHRNYLTHLHIGINPGEINPRDAYKILTERSQIIVENGINDWDFIRGICQKYSNASMKTIKRKPIYQLLNKAISEERIESAHAGGVTHFIKITEQWINKKRYHNIYQYKLMAIFDSDKNIKNGFQTPHIKEIRYFKKKKDADIITSTDYEYEPNDLIIWHILYKRKIENYIPLDILFEKAPLITQTQKNDLLSKSESDLDFIDYNKDNIGQIDIKEEFPKMFLGNFSYYQLEQRCEHHKVRIELPDGTIEEISELEQILLKIAKII</sequence>
<protein>
    <submittedName>
        <fullName evidence="1">Uncharacterized protein</fullName>
    </submittedName>
</protein>
<proteinExistence type="predicted"/>
<name>A0ABR8IRA4_APHFL</name>
<gene>
    <name evidence="1" type="ORF">H6G43_08420</name>
</gene>
<organism evidence="1 2">
    <name type="scientific">Aphanizomenon flos-aquae FACHB-1249</name>
    <dbReference type="NCBI Taxonomy" id="2692889"/>
    <lineage>
        <taxon>Bacteria</taxon>
        <taxon>Bacillati</taxon>
        <taxon>Cyanobacteriota</taxon>
        <taxon>Cyanophyceae</taxon>
        <taxon>Nostocales</taxon>
        <taxon>Aphanizomenonaceae</taxon>
        <taxon>Aphanizomenon</taxon>
    </lineage>
</organism>
<dbReference type="RefSeq" id="WP_190385555.1">
    <property type="nucleotide sequence ID" value="NZ_JACJTM010000014.1"/>
</dbReference>